<dbReference type="Proteomes" id="UP000295418">
    <property type="component" value="Unassembled WGS sequence"/>
</dbReference>
<protein>
    <submittedName>
        <fullName evidence="1">Uncharacterized protein</fullName>
    </submittedName>
</protein>
<dbReference type="EMBL" id="SKFG01000003">
    <property type="protein sequence ID" value="TCZ79373.1"/>
    <property type="molecule type" value="Genomic_DNA"/>
</dbReference>
<reference evidence="1 2" key="1">
    <citation type="submission" date="2019-03" db="EMBL/GenBank/DDBJ databases">
        <authorList>
            <person name="Kim M.K.M."/>
        </authorList>
    </citation>
    <scope>NUCLEOTIDE SEQUENCE [LARGE SCALE GENOMIC DNA]</scope>
    <source>
        <strain evidence="1 2">18JY21-1</strain>
    </source>
</reference>
<accession>A0A4R4EIZ5</accession>
<keyword evidence="2" id="KW-1185">Reference proteome</keyword>
<evidence type="ECO:0000313" key="1">
    <source>
        <dbReference type="EMBL" id="TCZ79373.1"/>
    </source>
</evidence>
<evidence type="ECO:0000313" key="2">
    <source>
        <dbReference type="Proteomes" id="UP000295418"/>
    </source>
</evidence>
<organism evidence="1 2">
    <name type="scientific">Paenibacillus albiflavus</name>
    <dbReference type="NCBI Taxonomy" id="2545760"/>
    <lineage>
        <taxon>Bacteria</taxon>
        <taxon>Bacillati</taxon>
        <taxon>Bacillota</taxon>
        <taxon>Bacilli</taxon>
        <taxon>Bacillales</taxon>
        <taxon>Paenibacillaceae</taxon>
        <taxon>Paenibacillus</taxon>
    </lineage>
</organism>
<dbReference type="AlphaFoldDB" id="A0A4R4EIZ5"/>
<comment type="caution">
    <text evidence="1">The sequence shown here is derived from an EMBL/GenBank/DDBJ whole genome shotgun (WGS) entry which is preliminary data.</text>
</comment>
<name>A0A4R4EIZ5_9BACL</name>
<dbReference type="OrthoDB" id="2352329at2"/>
<dbReference type="RefSeq" id="WP_132417031.1">
    <property type="nucleotide sequence ID" value="NZ_SKFG01000003.1"/>
</dbReference>
<gene>
    <name evidence="1" type="ORF">E0485_05795</name>
</gene>
<proteinExistence type="predicted"/>
<sequence>MEQKLKKLADKVLKFLCIGSKLEGINFYGLKILLSESEGNRDRIDGQIYINIEGKFKVFDNEKFVLPRVEEDFPDYNWTEAYAEICKLRLKEIVDVRLGKEVPNLFVYFDSGEVLFIFGHHDKYESWQVGAWYNKYNNESWEVIACPGDNICIGAPEDF</sequence>